<dbReference type="InterPro" id="IPR004839">
    <property type="entry name" value="Aminotransferase_I/II_large"/>
</dbReference>
<dbReference type="InterPro" id="IPR015421">
    <property type="entry name" value="PyrdxlP-dep_Trfase_major"/>
</dbReference>
<comment type="caution">
    <text evidence="7">The sequence shown here is derived from an EMBL/GenBank/DDBJ whole genome shotgun (WGS) entry which is preliminary data.</text>
</comment>
<dbReference type="PANTHER" id="PTHR46577:SF1">
    <property type="entry name" value="HTH-TYPE TRANSCRIPTIONAL REGULATORY PROTEIN GABR"/>
    <property type="match status" value="1"/>
</dbReference>
<keyword evidence="2" id="KW-0663">Pyridoxal phosphate</keyword>
<dbReference type="InterPro" id="IPR036388">
    <property type="entry name" value="WH-like_DNA-bd_sf"/>
</dbReference>
<proteinExistence type="inferred from homology"/>
<dbReference type="SUPFAM" id="SSF46785">
    <property type="entry name" value="Winged helix' DNA-binding domain"/>
    <property type="match status" value="1"/>
</dbReference>
<dbReference type="InterPro" id="IPR036390">
    <property type="entry name" value="WH_DNA-bd_sf"/>
</dbReference>
<dbReference type="CDD" id="cd07377">
    <property type="entry name" value="WHTH_GntR"/>
    <property type="match status" value="1"/>
</dbReference>
<protein>
    <submittedName>
        <fullName evidence="7">DNA-binding transcriptional MocR family regulator</fullName>
    </submittedName>
</protein>
<dbReference type="CDD" id="cd00609">
    <property type="entry name" value="AAT_like"/>
    <property type="match status" value="1"/>
</dbReference>
<name>A0A840C8L8_9RHOB</name>
<evidence type="ECO:0000256" key="1">
    <source>
        <dbReference type="ARBA" id="ARBA00005384"/>
    </source>
</evidence>
<evidence type="ECO:0000256" key="5">
    <source>
        <dbReference type="ARBA" id="ARBA00023163"/>
    </source>
</evidence>
<sequence>MDTNWPPDLSSASGSKYIVLLQSLRAAIRSGTLPAQHRLPPVRELAWQLGITPGTVARAYKLANDEGLLDTAVGRGTFVAGDADRAPVVDEPLINTIQADTLDFRACRVADLGQGRVIRDILMRMAQGTGSRYTDYPTSDTDLAARKAVVDWIGQDRAGRLAADDIVLGFGAQNAVMMVLQACLSGPTPVILTEELAYPGVRHAARLLRAKLVGVAMDQEGIRPDRLAEAYRTHGGQVLLTAAEVHSPTTTRTSHARRQEIADLARKFQLQIIEDDCHRVANSDIPGYRALCPERGWYVSSLTKSVSATLRFGFAACPSAMARAARQVAQSSFYGMPQPILDLCAELLRSGEAERIRQGVEKINLQRVHQAVNILGQWDIRWRSDVPFIWLRLPQGWRGSTFATACEARGIRIKPADEFALPDGAAPHAVRLALNAIVPQPQFEAGLKEIAAMLANPPPNVDL</sequence>
<evidence type="ECO:0000313" key="8">
    <source>
        <dbReference type="Proteomes" id="UP000585681"/>
    </source>
</evidence>
<keyword evidence="5" id="KW-0804">Transcription</keyword>
<accession>A0A840C8L8</accession>
<evidence type="ECO:0000256" key="2">
    <source>
        <dbReference type="ARBA" id="ARBA00022898"/>
    </source>
</evidence>
<dbReference type="InterPro" id="IPR015424">
    <property type="entry name" value="PyrdxlP-dep_Trfase"/>
</dbReference>
<dbReference type="RefSeq" id="WP_054538936.1">
    <property type="nucleotide sequence ID" value="NZ_JACIEQ010000002.1"/>
</dbReference>
<dbReference type="EMBL" id="JACIEQ010000002">
    <property type="protein sequence ID" value="MBB4022304.1"/>
    <property type="molecule type" value="Genomic_DNA"/>
</dbReference>
<dbReference type="AlphaFoldDB" id="A0A840C8L8"/>
<dbReference type="Gene3D" id="3.40.640.10">
    <property type="entry name" value="Type I PLP-dependent aspartate aminotransferase-like (Major domain)"/>
    <property type="match status" value="1"/>
</dbReference>
<reference evidence="7" key="1">
    <citation type="submission" date="2020-08" db="EMBL/GenBank/DDBJ databases">
        <title>Genomic Encyclopedia of Type Strains, Phase IV (KMG-IV): sequencing the most valuable type-strain genomes for metagenomic binning, comparative biology and taxonomic classification.</title>
        <authorList>
            <person name="Goeker M."/>
        </authorList>
    </citation>
    <scope>NUCLEOTIDE SEQUENCE [LARGE SCALE GENOMIC DNA]</scope>
    <source>
        <strain evidence="7">DSM 105040</strain>
    </source>
</reference>
<dbReference type="SUPFAM" id="SSF53383">
    <property type="entry name" value="PLP-dependent transferases"/>
    <property type="match status" value="1"/>
</dbReference>
<dbReference type="Gene3D" id="1.10.10.10">
    <property type="entry name" value="Winged helix-like DNA-binding domain superfamily/Winged helix DNA-binding domain"/>
    <property type="match status" value="1"/>
</dbReference>
<dbReference type="GO" id="GO:0003677">
    <property type="term" value="F:DNA binding"/>
    <property type="evidence" value="ECO:0007669"/>
    <property type="project" value="UniProtKB-KW"/>
</dbReference>
<evidence type="ECO:0000256" key="3">
    <source>
        <dbReference type="ARBA" id="ARBA00023015"/>
    </source>
</evidence>
<dbReference type="InterPro" id="IPR051446">
    <property type="entry name" value="HTH_trans_reg/aminotransferase"/>
</dbReference>
<dbReference type="GO" id="GO:0030170">
    <property type="term" value="F:pyridoxal phosphate binding"/>
    <property type="evidence" value="ECO:0007669"/>
    <property type="project" value="InterPro"/>
</dbReference>
<gene>
    <name evidence="7" type="ORF">GGR17_002113</name>
</gene>
<keyword evidence="3" id="KW-0805">Transcription regulation</keyword>
<dbReference type="PROSITE" id="PS50949">
    <property type="entry name" value="HTH_GNTR"/>
    <property type="match status" value="1"/>
</dbReference>
<organism evidence="7 8">
    <name type="scientific">Actibacterium naphthalenivorans</name>
    <dbReference type="NCBI Taxonomy" id="1614693"/>
    <lineage>
        <taxon>Bacteria</taxon>
        <taxon>Pseudomonadati</taxon>
        <taxon>Pseudomonadota</taxon>
        <taxon>Alphaproteobacteria</taxon>
        <taxon>Rhodobacterales</taxon>
        <taxon>Roseobacteraceae</taxon>
        <taxon>Actibacterium</taxon>
    </lineage>
</organism>
<dbReference type="GO" id="GO:0003700">
    <property type="term" value="F:DNA-binding transcription factor activity"/>
    <property type="evidence" value="ECO:0007669"/>
    <property type="project" value="InterPro"/>
</dbReference>
<evidence type="ECO:0000256" key="4">
    <source>
        <dbReference type="ARBA" id="ARBA00023125"/>
    </source>
</evidence>
<dbReference type="Pfam" id="PF00155">
    <property type="entry name" value="Aminotran_1_2"/>
    <property type="match status" value="1"/>
</dbReference>
<comment type="similarity">
    <text evidence="1">In the C-terminal section; belongs to the class-I pyridoxal-phosphate-dependent aminotransferase family.</text>
</comment>
<keyword evidence="4 7" id="KW-0238">DNA-binding</keyword>
<evidence type="ECO:0000259" key="6">
    <source>
        <dbReference type="PROSITE" id="PS50949"/>
    </source>
</evidence>
<evidence type="ECO:0000313" key="7">
    <source>
        <dbReference type="EMBL" id="MBB4022304.1"/>
    </source>
</evidence>
<dbReference type="SMART" id="SM00345">
    <property type="entry name" value="HTH_GNTR"/>
    <property type="match status" value="1"/>
</dbReference>
<dbReference type="Proteomes" id="UP000585681">
    <property type="component" value="Unassembled WGS sequence"/>
</dbReference>
<dbReference type="PANTHER" id="PTHR46577">
    <property type="entry name" value="HTH-TYPE TRANSCRIPTIONAL REGULATORY PROTEIN GABR"/>
    <property type="match status" value="1"/>
</dbReference>
<dbReference type="Pfam" id="PF00392">
    <property type="entry name" value="GntR"/>
    <property type="match status" value="1"/>
</dbReference>
<feature type="domain" description="HTH gntR-type" evidence="6">
    <location>
        <begin position="14"/>
        <end position="82"/>
    </location>
</feature>
<dbReference type="InterPro" id="IPR000524">
    <property type="entry name" value="Tscrpt_reg_HTH_GntR"/>
</dbReference>
<keyword evidence="8" id="KW-1185">Reference proteome</keyword>